<dbReference type="Pfam" id="PF01694">
    <property type="entry name" value="Rhomboid"/>
    <property type="match status" value="1"/>
</dbReference>
<evidence type="ECO:0000256" key="7">
    <source>
        <dbReference type="SAM" id="Phobius"/>
    </source>
</evidence>
<evidence type="ECO:0000256" key="6">
    <source>
        <dbReference type="ARBA" id="ARBA00023136"/>
    </source>
</evidence>
<dbReference type="EMBL" id="JAVRHT010000029">
    <property type="protein sequence ID" value="MDT0632503.1"/>
    <property type="molecule type" value="Genomic_DNA"/>
</dbReference>
<comment type="caution">
    <text evidence="9">The sequence shown here is derived from an EMBL/GenBank/DDBJ whole genome shotgun (WGS) entry which is preliminary data.</text>
</comment>
<feature type="domain" description="Peptidase S54 rhomboid" evidence="8">
    <location>
        <begin position="74"/>
        <end position="223"/>
    </location>
</feature>
<gene>
    <name evidence="9" type="ORF">RM540_12150</name>
</gene>
<reference evidence="9 10" key="1">
    <citation type="submission" date="2023-09" db="EMBL/GenBank/DDBJ databases">
        <authorList>
            <person name="Rey-Velasco X."/>
        </authorList>
    </citation>
    <scope>NUCLEOTIDE SEQUENCE [LARGE SCALE GENOMIC DNA]</scope>
    <source>
        <strain evidence="9 10">F394</strain>
    </source>
</reference>
<keyword evidence="6 7" id="KW-0472">Membrane</keyword>
<keyword evidence="5 7" id="KW-1133">Transmembrane helix</keyword>
<evidence type="ECO:0000256" key="4">
    <source>
        <dbReference type="ARBA" id="ARBA00022801"/>
    </source>
</evidence>
<dbReference type="InterPro" id="IPR050925">
    <property type="entry name" value="Rhomboid_protease_S54"/>
</dbReference>
<evidence type="ECO:0000256" key="2">
    <source>
        <dbReference type="ARBA" id="ARBA00009045"/>
    </source>
</evidence>
<dbReference type="Gene3D" id="1.20.1540.10">
    <property type="entry name" value="Rhomboid-like"/>
    <property type="match status" value="1"/>
</dbReference>
<organism evidence="9 10">
    <name type="scientific">Rubrivirga litoralis</name>
    <dbReference type="NCBI Taxonomy" id="3075598"/>
    <lineage>
        <taxon>Bacteria</taxon>
        <taxon>Pseudomonadati</taxon>
        <taxon>Rhodothermota</taxon>
        <taxon>Rhodothermia</taxon>
        <taxon>Rhodothermales</taxon>
        <taxon>Rubricoccaceae</taxon>
        <taxon>Rubrivirga</taxon>
    </lineage>
</organism>
<feature type="transmembrane region" description="Helical" evidence="7">
    <location>
        <begin position="144"/>
        <end position="165"/>
    </location>
</feature>
<sequence>MQNAYRSPSSFGLFPPVVKNLLIINGLVFLAQMVLDARSATIYDTFDRLFMLWPLGGPEAVQFRDGVVQFGTFQPWQLVTSAFMHGGFGHIFFNLFGLWMFGAVVERTLGSTRFFWFYLVCVLGASVLQLVVASWPFWAGVGGIPVPTLGASGGVLGVLAAFGVLYPEEKIFLLFLPVPIPAKWFVLGYAAFSLFAGSAGVQAGVAHFAHLGGMLTGALLILYWRGRLPVKPSRRLA</sequence>
<dbReference type="GO" id="GO:0008233">
    <property type="term" value="F:peptidase activity"/>
    <property type="evidence" value="ECO:0007669"/>
    <property type="project" value="UniProtKB-KW"/>
</dbReference>
<feature type="transmembrane region" description="Helical" evidence="7">
    <location>
        <begin position="82"/>
        <end position="102"/>
    </location>
</feature>
<comment type="similarity">
    <text evidence="2">Belongs to the peptidase S54 family.</text>
</comment>
<evidence type="ECO:0000313" key="10">
    <source>
        <dbReference type="Proteomes" id="UP001267426"/>
    </source>
</evidence>
<dbReference type="SUPFAM" id="SSF144091">
    <property type="entry name" value="Rhomboid-like"/>
    <property type="match status" value="1"/>
</dbReference>
<evidence type="ECO:0000259" key="8">
    <source>
        <dbReference type="Pfam" id="PF01694"/>
    </source>
</evidence>
<dbReference type="PANTHER" id="PTHR43731:SF14">
    <property type="entry name" value="PRESENILIN-ASSOCIATED RHOMBOID-LIKE PROTEIN, MITOCHONDRIAL"/>
    <property type="match status" value="1"/>
</dbReference>
<accession>A0ABU3BT84</accession>
<evidence type="ECO:0000256" key="1">
    <source>
        <dbReference type="ARBA" id="ARBA00004141"/>
    </source>
</evidence>
<keyword evidence="4 9" id="KW-0378">Hydrolase</keyword>
<dbReference type="EC" id="3.4.21.-" evidence="9"/>
<keyword evidence="9" id="KW-0645">Protease</keyword>
<dbReference type="Proteomes" id="UP001267426">
    <property type="component" value="Unassembled WGS sequence"/>
</dbReference>
<protein>
    <submittedName>
        <fullName evidence="9">Rhomboid family intramembrane serine protease</fullName>
        <ecNumber evidence="9">3.4.21.-</ecNumber>
    </submittedName>
</protein>
<feature type="transmembrane region" description="Helical" evidence="7">
    <location>
        <begin position="172"/>
        <end position="192"/>
    </location>
</feature>
<keyword evidence="10" id="KW-1185">Reference proteome</keyword>
<keyword evidence="3 7" id="KW-0812">Transmembrane</keyword>
<dbReference type="InterPro" id="IPR022764">
    <property type="entry name" value="Peptidase_S54_rhomboid_dom"/>
</dbReference>
<dbReference type="RefSeq" id="WP_311664441.1">
    <property type="nucleotide sequence ID" value="NZ_JAVRHT010000029.1"/>
</dbReference>
<feature type="transmembrane region" description="Helical" evidence="7">
    <location>
        <begin position="21"/>
        <end position="43"/>
    </location>
</feature>
<feature type="transmembrane region" description="Helical" evidence="7">
    <location>
        <begin position="114"/>
        <end position="138"/>
    </location>
</feature>
<dbReference type="PANTHER" id="PTHR43731">
    <property type="entry name" value="RHOMBOID PROTEASE"/>
    <property type="match status" value="1"/>
</dbReference>
<evidence type="ECO:0000256" key="3">
    <source>
        <dbReference type="ARBA" id="ARBA00022692"/>
    </source>
</evidence>
<feature type="transmembrane region" description="Helical" evidence="7">
    <location>
        <begin position="204"/>
        <end position="224"/>
    </location>
</feature>
<comment type="subcellular location">
    <subcellularLocation>
        <location evidence="1">Membrane</location>
        <topology evidence="1">Multi-pass membrane protein</topology>
    </subcellularLocation>
</comment>
<dbReference type="InterPro" id="IPR035952">
    <property type="entry name" value="Rhomboid-like_sf"/>
</dbReference>
<name>A0ABU3BT84_9BACT</name>
<proteinExistence type="inferred from homology"/>
<evidence type="ECO:0000313" key="9">
    <source>
        <dbReference type="EMBL" id="MDT0632503.1"/>
    </source>
</evidence>
<dbReference type="GO" id="GO:0006508">
    <property type="term" value="P:proteolysis"/>
    <property type="evidence" value="ECO:0007669"/>
    <property type="project" value="UniProtKB-KW"/>
</dbReference>
<evidence type="ECO:0000256" key="5">
    <source>
        <dbReference type="ARBA" id="ARBA00022989"/>
    </source>
</evidence>